<evidence type="ECO:0000256" key="1">
    <source>
        <dbReference type="ARBA" id="ARBA00006385"/>
    </source>
</evidence>
<dbReference type="Gene3D" id="1.25.10.10">
    <property type="entry name" value="Leucine-rich Repeat Variant"/>
    <property type="match status" value="1"/>
</dbReference>
<dbReference type="SUPFAM" id="SSF48371">
    <property type="entry name" value="ARM repeat"/>
    <property type="match status" value="1"/>
</dbReference>
<comment type="similarity">
    <text evidence="1">Belongs to the CNOT9 family.</text>
</comment>
<dbReference type="InterPro" id="IPR007216">
    <property type="entry name" value="CNOT9"/>
</dbReference>
<dbReference type="AlphaFoldDB" id="A0AAX4JD12"/>
<name>A0AAX4JD12_9MICR</name>
<dbReference type="KEGG" id="vnx:VNE69_06195"/>
<dbReference type="Proteomes" id="UP001334084">
    <property type="component" value="Chromosome 6"/>
</dbReference>
<dbReference type="GO" id="GO:0006402">
    <property type="term" value="P:mRNA catabolic process"/>
    <property type="evidence" value="ECO:0007669"/>
    <property type="project" value="InterPro"/>
</dbReference>
<organism evidence="2 3">
    <name type="scientific">Vairimorpha necatrix</name>
    <dbReference type="NCBI Taxonomy" id="6039"/>
    <lineage>
        <taxon>Eukaryota</taxon>
        <taxon>Fungi</taxon>
        <taxon>Fungi incertae sedis</taxon>
        <taxon>Microsporidia</taxon>
        <taxon>Nosematidae</taxon>
        <taxon>Vairimorpha</taxon>
    </lineage>
</organism>
<dbReference type="PANTHER" id="PTHR12262">
    <property type="entry name" value="CCR4-NOT TRANSCRIPTION COMPLEX SUBUNIT 9"/>
    <property type="match status" value="1"/>
</dbReference>
<dbReference type="GO" id="GO:0030014">
    <property type="term" value="C:CCR4-NOT complex"/>
    <property type="evidence" value="ECO:0007669"/>
    <property type="project" value="InterPro"/>
</dbReference>
<protein>
    <submittedName>
        <fullName evidence="2">Cell differentiation protein RCD1-like protein</fullName>
    </submittedName>
</protein>
<accession>A0AAX4JD12</accession>
<sequence>MNKKKDIVYQKKDPIYQEIVETCSNSIKDSNKKIYLEKILKYLSDNISPMFIWEQNGISLLILQEIIEPYTSLQSLSKEMSDNLVVVLKILHFLVADDEIKRAFVDARLHFYLFRYVALIDTGENYEILRIWVLKIFSVLVTDQYVQTNIKNTEIIPIILKNIDLGSNEVKYLSVQTFYNLISGEDGLNYVTQTFDRFSAVNQVFNSISRLVAKNKLFNILKLILSVYIRLCNKIHIRQSLNNRVPENVVNEDMKKIVEADSCCNELYNNLLCLINKN</sequence>
<dbReference type="EMBL" id="CP142731">
    <property type="protein sequence ID" value="WUR03882.1"/>
    <property type="molecule type" value="Genomic_DNA"/>
</dbReference>
<proteinExistence type="inferred from homology"/>
<keyword evidence="3" id="KW-1185">Reference proteome</keyword>
<evidence type="ECO:0000313" key="2">
    <source>
        <dbReference type="EMBL" id="WUR03882.1"/>
    </source>
</evidence>
<evidence type="ECO:0000313" key="3">
    <source>
        <dbReference type="Proteomes" id="UP001334084"/>
    </source>
</evidence>
<reference evidence="2" key="1">
    <citation type="journal article" date="2024" name="BMC Genomics">
        <title>Functional annotation of a divergent genome using sequence and structure-based similarity.</title>
        <authorList>
            <person name="Svedberg D."/>
            <person name="Winiger R.R."/>
            <person name="Berg A."/>
            <person name="Sharma H."/>
            <person name="Tellgren-Roth C."/>
            <person name="Debrunner-Vossbrinck B.A."/>
            <person name="Vossbrinck C.R."/>
            <person name="Barandun J."/>
        </authorList>
    </citation>
    <scope>NUCLEOTIDE SEQUENCE</scope>
    <source>
        <strain evidence="2">Illinois isolate</strain>
    </source>
</reference>
<dbReference type="InterPro" id="IPR016024">
    <property type="entry name" value="ARM-type_fold"/>
</dbReference>
<gene>
    <name evidence="2" type="ORF">VNE69_06195</name>
</gene>
<dbReference type="Pfam" id="PF04078">
    <property type="entry name" value="Rcd1"/>
    <property type="match status" value="1"/>
</dbReference>
<dbReference type="RefSeq" id="XP_065330027.1">
    <property type="nucleotide sequence ID" value="XM_065473955.1"/>
</dbReference>
<dbReference type="GeneID" id="90541692"/>
<dbReference type="InterPro" id="IPR011989">
    <property type="entry name" value="ARM-like"/>
</dbReference>